<evidence type="ECO:0000313" key="4">
    <source>
        <dbReference type="EMBL" id="SFW65286.1"/>
    </source>
</evidence>
<evidence type="ECO:0000313" key="5">
    <source>
        <dbReference type="Proteomes" id="UP000182680"/>
    </source>
</evidence>
<organism evidence="4 5">
    <name type="scientific">Desulfovibrio desulfuricans</name>
    <dbReference type="NCBI Taxonomy" id="876"/>
    <lineage>
        <taxon>Bacteria</taxon>
        <taxon>Pseudomonadati</taxon>
        <taxon>Thermodesulfobacteriota</taxon>
        <taxon>Desulfovibrionia</taxon>
        <taxon>Desulfovibrionales</taxon>
        <taxon>Desulfovibrionaceae</taxon>
        <taxon>Desulfovibrio</taxon>
    </lineage>
</organism>
<dbReference type="Proteomes" id="UP000182680">
    <property type="component" value="Unassembled WGS sequence"/>
</dbReference>
<dbReference type="SUPFAM" id="SSF55073">
    <property type="entry name" value="Nucleotide cyclase"/>
    <property type="match status" value="1"/>
</dbReference>
<dbReference type="SUPFAM" id="SSF55785">
    <property type="entry name" value="PYP-like sensor domain (PAS domain)"/>
    <property type="match status" value="2"/>
</dbReference>
<dbReference type="SMART" id="SM00091">
    <property type="entry name" value="PAS"/>
    <property type="match status" value="2"/>
</dbReference>
<feature type="domain" description="PAC" evidence="2">
    <location>
        <begin position="400"/>
        <end position="451"/>
    </location>
</feature>
<dbReference type="PROSITE" id="PS50887">
    <property type="entry name" value="GGDEF"/>
    <property type="match status" value="1"/>
</dbReference>
<evidence type="ECO:0000259" key="3">
    <source>
        <dbReference type="PROSITE" id="PS50887"/>
    </source>
</evidence>
<dbReference type="InterPro" id="IPR000160">
    <property type="entry name" value="GGDEF_dom"/>
</dbReference>
<dbReference type="CDD" id="cd00130">
    <property type="entry name" value="PAS"/>
    <property type="match status" value="2"/>
</dbReference>
<dbReference type="InterPro" id="IPR000014">
    <property type="entry name" value="PAS"/>
</dbReference>
<dbReference type="InterPro" id="IPR013655">
    <property type="entry name" value="PAS_fold_3"/>
</dbReference>
<keyword evidence="1" id="KW-1133">Transmembrane helix</keyword>
<dbReference type="SMART" id="SM00086">
    <property type="entry name" value="PAC"/>
    <property type="match status" value="2"/>
</dbReference>
<dbReference type="InterPro" id="IPR029787">
    <property type="entry name" value="Nucleotide_cyclase"/>
</dbReference>
<dbReference type="NCBIfam" id="TIGR00254">
    <property type="entry name" value="GGDEF"/>
    <property type="match status" value="1"/>
</dbReference>
<accession>A0AA94HUD5</accession>
<dbReference type="PROSITE" id="PS50113">
    <property type="entry name" value="PAC"/>
    <property type="match status" value="2"/>
</dbReference>
<feature type="transmembrane region" description="Helical" evidence="1">
    <location>
        <begin position="7"/>
        <end position="25"/>
    </location>
</feature>
<name>A0AA94HUD5_DESDE</name>
<sequence>MVKSSKTFIAIVVLAMLFTALLIVVREYTVETTRHLSQDITTRLAEVSLRVADDFEHSIDNKLTELQGITGFLAKEDCLPRKDCVLHYAPLLRAAGLKRFAIISPDGQGFCSMTGLPIDIEQNSKKSLFERALAGTANIAAVPDGKGSKLAVALPIQRNKEIVAVLIGELEDEPMKKSLFTRAFGDKTCNMVFDGNGRLLFSAAPPGSLDRLFPQMAEKGLPTSLREHLLTIFSDIRPGPDCQRKTDCLIKDDHHSYYVTHVPLQQYGWQVVSLLPEEVVKHLVDRQNDITTTLAWRLSILAGLLLVLIIGVMQSYHRTIHRQQEDYRSIIASISGGVIKFGGLHGTFQFISPNFLKMLGYRKDEFEQRFGKDFALSIFEPDRENALRTMQQQLEAGIPIDVEYRTSAKNGALIWLYHKGSPVQAGPGQTYIQSIVFDITQNKEAAQAKRISDERYQFILEQHDIIIFEQNLITGNFSCSAKWMQTFGHVFNILEPNPEQGRIPVHAEDHELLEDFQKRVHQDMHEHKKQVELRLRDASGLYHWYRIEASSLISAQGKPIYFIGIITDIDRQKTLELRLRTQATRDSATGMYNKRATEQAISRFLSLHNGSSIGIYAMFMIDFDNFKSINDRFGHTVGDKAIYQMAQIIRRNFRSSDIVGRVGGDEFLVFCTETMPLSKIHERAATLVRQLRLHCGQGEDDQPLTASVGVSCHPTDGHDFSELYKHADMATYEAKRRGRNQCVFYAELTAGEQKSAHDSLFPEEQ</sequence>
<gene>
    <name evidence="4" type="ORF">SAMN02910291_02309</name>
</gene>
<protein>
    <submittedName>
        <fullName evidence="4">PAS domain S-box-containing protein/diguanylate cyclase (GGDEF) domain-containing protein</fullName>
    </submittedName>
</protein>
<dbReference type="SMART" id="SM00267">
    <property type="entry name" value="GGDEF"/>
    <property type="match status" value="1"/>
</dbReference>
<keyword evidence="1" id="KW-0812">Transmembrane</keyword>
<dbReference type="RefSeq" id="WP_072312291.1">
    <property type="nucleotide sequence ID" value="NZ_FPIW01000054.1"/>
</dbReference>
<dbReference type="Pfam" id="PF13426">
    <property type="entry name" value="PAS_9"/>
    <property type="match status" value="1"/>
</dbReference>
<dbReference type="PANTHER" id="PTHR44757">
    <property type="entry name" value="DIGUANYLATE CYCLASE DGCP"/>
    <property type="match status" value="1"/>
</dbReference>
<keyword evidence="1" id="KW-0472">Membrane</keyword>
<dbReference type="CDD" id="cd01949">
    <property type="entry name" value="GGDEF"/>
    <property type="match status" value="1"/>
</dbReference>
<dbReference type="Gene3D" id="3.30.70.270">
    <property type="match status" value="1"/>
</dbReference>
<proteinExistence type="predicted"/>
<feature type="domain" description="PAC" evidence="2">
    <location>
        <begin position="529"/>
        <end position="581"/>
    </location>
</feature>
<dbReference type="InterPro" id="IPR052155">
    <property type="entry name" value="Biofilm_reg_signaling"/>
</dbReference>
<dbReference type="InterPro" id="IPR001610">
    <property type="entry name" value="PAC"/>
</dbReference>
<evidence type="ECO:0000259" key="2">
    <source>
        <dbReference type="PROSITE" id="PS50113"/>
    </source>
</evidence>
<dbReference type="NCBIfam" id="TIGR00229">
    <property type="entry name" value="sensory_box"/>
    <property type="match status" value="1"/>
</dbReference>
<dbReference type="Pfam" id="PF00990">
    <property type="entry name" value="GGDEF"/>
    <property type="match status" value="1"/>
</dbReference>
<dbReference type="PANTHER" id="PTHR44757:SF2">
    <property type="entry name" value="BIOFILM ARCHITECTURE MAINTENANCE PROTEIN MBAA"/>
    <property type="match status" value="1"/>
</dbReference>
<dbReference type="EMBL" id="FPIW01000054">
    <property type="protein sequence ID" value="SFW65286.1"/>
    <property type="molecule type" value="Genomic_DNA"/>
</dbReference>
<reference evidence="5" key="1">
    <citation type="submission" date="2016-11" db="EMBL/GenBank/DDBJ databases">
        <authorList>
            <person name="Jaros S."/>
            <person name="Januszkiewicz K."/>
            <person name="Wedrychowicz H."/>
        </authorList>
    </citation>
    <scope>NUCLEOTIDE SEQUENCE [LARGE SCALE GENOMIC DNA]</scope>
    <source>
        <strain evidence="5">DSM 7057</strain>
    </source>
</reference>
<dbReference type="Gene3D" id="3.30.450.20">
    <property type="entry name" value="PAS domain"/>
    <property type="match status" value="2"/>
</dbReference>
<comment type="caution">
    <text evidence="4">The sequence shown here is derived from an EMBL/GenBank/DDBJ whole genome shotgun (WGS) entry which is preliminary data.</text>
</comment>
<evidence type="ECO:0000256" key="1">
    <source>
        <dbReference type="SAM" id="Phobius"/>
    </source>
</evidence>
<dbReference type="InterPro" id="IPR035965">
    <property type="entry name" value="PAS-like_dom_sf"/>
</dbReference>
<dbReference type="InterPro" id="IPR043128">
    <property type="entry name" value="Rev_trsase/Diguanyl_cyclase"/>
</dbReference>
<dbReference type="InterPro" id="IPR000700">
    <property type="entry name" value="PAS-assoc_C"/>
</dbReference>
<feature type="domain" description="GGDEF" evidence="3">
    <location>
        <begin position="614"/>
        <end position="747"/>
    </location>
</feature>
<dbReference type="AlphaFoldDB" id="A0AA94HUD5"/>
<dbReference type="Pfam" id="PF08447">
    <property type="entry name" value="PAS_3"/>
    <property type="match status" value="1"/>
</dbReference>
<feature type="transmembrane region" description="Helical" evidence="1">
    <location>
        <begin position="294"/>
        <end position="313"/>
    </location>
</feature>